<dbReference type="SUPFAM" id="SSF88659">
    <property type="entry name" value="Sigma3 and sigma4 domains of RNA polymerase sigma factors"/>
    <property type="match status" value="1"/>
</dbReference>
<evidence type="ECO:0000256" key="4">
    <source>
        <dbReference type="ARBA" id="ARBA00023163"/>
    </source>
</evidence>
<dbReference type="NCBIfam" id="TIGR02937">
    <property type="entry name" value="sigma70-ECF"/>
    <property type="match status" value="1"/>
</dbReference>
<dbReference type="GO" id="GO:0016987">
    <property type="term" value="F:sigma factor activity"/>
    <property type="evidence" value="ECO:0007669"/>
    <property type="project" value="UniProtKB-KW"/>
</dbReference>
<dbReference type="InterPro" id="IPR014284">
    <property type="entry name" value="RNA_pol_sigma-70_dom"/>
</dbReference>
<dbReference type="Proteomes" id="UP000028073">
    <property type="component" value="Unassembled WGS sequence"/>
</dbReference>
<gene>
    <name evidence="7" type="ORF">GZ78_02220</name>
</gene>
<dbReference type="Pfam" id="PF04542">
    <property type="entry name" value="Sigma70_r2"/>
    <property type="match status" value="1"/>
</dbReference>
<comment type="caution">
    <text evidence="7">The sequence shown here is derived from an EMBL/GenBank/DDBJ whole genome shotgun (WGS) entry which is preliminary data.</text>
</comment>
<dbReference type="PANTHER" id="PTHR43133:SF62">
    <property type="entry name" value="RNA POLYMERASE SIGMA FACTOR SIGZ"/>
    <property type="match status" value="1"/>
</dbReference>
<dbReference type="AlphaFoldDB" id="A0A081NKB9"/>
<evidence type="ECO:0000313" key="8">
    <source>
        <dbReference type="Proteomes" id="UP000028073"/>
    </source>
</evidence>
<evidence type="ECO:0000256" key="1">
    <source>
        <dbReference type="ARBA" id="ARBA00010641"/>
    </source>
</evidence>
<comment type="similarity">
    <text evidence="1">Belongs to the sigma-70 factor family. ECF subfamily.</text>
</comment>
<dbReference type="SUPFAM" id="SSF88946">
    <property type="entry name" value="Sigma2 domain of RNA polymerase sigma factors"/>
    <property type="match status" value="1"/>
</dbReference>
<dbReference type="InterPro" id="IPR036388">
    <property type="entry name" value="WH-like_DNA-bd_sf"/>
</dbReference>
<dbReference type="InterPro" id="IPR007627">
    <property type="entry name" value="RNA_pol_sigma70_r2"/>
</dbReference>
<dbReference type="RefSeq" id="WP_051785734.1">
    <property type="nucleotide sequence ID" value="NZ_JOKH01000001.1"/>
</dbReference>
<dbReference type="InterPro" id="IPR013325">
    <property type="entry name" value="RNA_pol_sigma_r2"/>
</dbReference>
<dbReference type="EMBL" id="JOKH01000001">
    <property type="protein sequence ID" value="KEQ18892.1"/>
    <property type="molecule type" value="Genomic_DNA"/>
</dbReference>
<keyword evidence="3" id="KW-0731">Sigma factor</keyword>
<dbReference type="STRING" id="1137799.GZ78_02220"/>
<evidence type="ECO:0000256" key="2">
    <source>
        <dbReference type="ARBA" id="ARBA00023015"/>
    </source>
</evidence>
<dbReference type="Gene3D" id="1.10.1740.10">
    <property type="match status" value="1"/>
</dbReference>
<evidence type="ECO:0000256" key="3">
    <source>
        <dbReference type="ARBA" id="ARBA00023082"/>
    </source>
</evidence>
<dbReference type="GO" id="GO:0006352">
    <property type="term" value="P:DNA-templated transcription initiation"/>
    <property type="evidence" value="ECO:0007669"/>
    <property type="project" value="InterPro"/>
</dbReference>
<feature type="domain" description="RNA polymerase sigma factor 70 region 4 type 2" evidence="6">
    <location>
        <begin position="132"/>
        <end position="184"/>
    </location>
</feature>
<dbReference type="OrthoDB" id="9784272at2"/>
<dbReference type="PANTHER" id="PTHR43133">
    <property type="entry name" value="RNA POLYMERASE ECF-TYPE SIGMA FACTO"/>
    <property type="match status" value="1"/>
</dbReference>
<dbReference type="Pfam" id="PF08281">
    <property type="entry name" value="Sigma70_r4_2"/>
    <property type="match status" value="1"/>
</dbReference>
<sequence length="190" mass="21756">MSLTSTPIPTPSPQSLAEDLARCARGEQKALKHLYQLTSAKLYAVILRILKDRELSEDCLQQAFVKIWQASSSYNSSKAAPMTWMNTIARNQALDHLRKLNREPQMETETLDLQIDQGSSQEQMATDRQNSQEVHRCLKTLNDNQRRCLELSYFDGMTHQSLSDQLEVPIGTVKTWIRRGLMRLKECMTA</sequence>
<evidence type="ECO:0000259" key="5">
    <source>
        <dbReference type="Pfam" id="PF04542"/>
    </source>
</evidence>
<dbReference type="InterPro" id="IPR013324">
    <property type="entry name" value="RNA_pol_sigma_r3/r4-like"/>
</dbReference>
<keyword evidence="8" id="KW-1185">Reference proteome</keyword>
<dbReference type="InterPro" id="IPR039425">
    <property type="entry name" value="RNA_pol_sigma-70-like"/>
</dbReference>
<proteinExistence type="inferred from homology"/>
<dbReference type="CDD" id="cd06171">
    <property type="entry name" value="Sigma70_r4"/>
    <property type="match status" value="1"/>
</dbReference>
<evidence type="ECO:0000313" key="7">
    <source>
        <dbReference type="EMBL" id="KEQ18892.1"/>
    </source>
</evidence>
<dbReference type="eggNOG" id="COG1595">
    <property type="taxonomic scope" value="Bacteria"/>
</dbReference>
<dbReference type="InterPro" id="IPR013249">
    <property type="entry name" value="RNA_pol_sigma70_r4_t2"/>
</dbReference>
<dbReference type="Gene3D" id="1.10.10.10">
    <property type="entry name" value="Winged helix-like DNA-binding domain superfamily/Winged helix DNA-binding domain"/>
    <property type="match status" value="1"/>
</dbReference>
<evidence type="ECO:0000259" key="6">
    <source>
        <dbReference type="Pfam" id="PF08281"/>
    </source>
</evidence>
<keyword evidence="2" id="KW-0805">Transcription regulation</keyword>
<dbReference type="GO" id="GO:0003677">
    <property type="term" value="F:DNA binding"/>
    <property type="evidence" value="ECO:0007669"/>
    <property type="project" value="InterPro"/>
</dbReference>
<keyword evidence="4" id="KW-0804">Transcription</keyword>
<accession>A0A081NKB9</accession>
<organism evidence="7 8">
    <name type="scientific">Endozoicomonas numazuensis</name>
    <dbReference type="NCBI Taxonomy" id="1137799"/>
    <lineage>
        <taxon>Bacteria</taxon>
        <taxon>Pseudomonadati</taxon>
        <taxon>Pseudomonadota</taxon>
        <taxon>Gammaproteobacteria</taxon>
        <taxon>Oceanospirillales</taxon>
        <taxon>Endozoicomonadaceae</taxon>
        <taxon>Endozoicomonas</taxon>
    </lineage>
</organism>
<reference evidence="7 8" key="1">
    <citation type="submission" date="2014-06" db="EMBL/GenBank/DDBJ databases">
        <title>Whole Genome Sequences of Three Symbiotic Endozoicomonas Bacteria.</title>
        <authorList>
            <person name="Neave M.J."/>
            <person name="Apprill A."/>
            <person name="Voolstra C.R."/>
        </authorList>
    </citation>
    <scope>NUCLEOTIDE SEQUENCE [LARGE SCALE GENOMIC DNA]</scope>
    <source>
        <strain evidence="7 8">DSM 25634</strain>
    </source>
</reference>
<protein>
    <submittedName>
        <fullName evidence="7">Uncharacterized protein</fullName>
    </submittedName>
</protein>
<feature type="domain" description="RNA polymerase sigma-70 region 2" evidence="5">
    <location>
        <begin position="34"/>
        <end position="102"/>
    </location>
</feature>
<name>A0A081NKB9_9GAMM</name>